<dbReference type="InterPro" id="IPR011990">
    <property type="entry name" value="TPR-like_helical_dom_sf"/>
</dbReference>
<dbReference type="SUPFAM" id="SSF48452">
    <property type="entry name" value="TPR-like"/>
    <property type="match status" value="2"/>
</dbReference>
<dbReference type="InterPro" id="IPR019734">
    <property type="entry name" value="TPR_rpt"/>
</dbReference>
<dbReference type="EMBL" id="JAACJJ010000017">
    <property type="protein sequence ID" value="KAF5323788.1"/>
    <property type="molecule type" value="Genomic_DNA"/>
</dbReference>
<dbReference type="Gene3D" id="1.25.40.10">
    <property type="entry name" value="Tetratricopeptide repeat domain"/>
    <property type="match status" value="3"/>
</dbReference>
<organism evidence="1 2">
    <name type="scientific">Psilocybe cf. subviscida</name>
    <dbReference type="NCBI Taxonomy" id="2480587"/>
    <lineage>
        <taxon>Eukaryota</taxon>
        <taxon>Fungi</taxon>
        <taxon>Dikarya</taxon>
        <taxon>Basidiomycota</taxon>
        <taxon>Agaricomycotina</taxon>
        <taxon>Agaricomycetes</taxon>
        <taxon>Agaricomycetidae</taxon>
        <taxon>Agaricales</taxon>
        <taxon>Agaricineae</taxon>
        <taxon>Strophariaceae</taxon>
        <taxon>Psilocybe</taxon>
    </lineage>
</organism>
<dbReference type="Proteomes" id="UP000567179">
    <property type="component" value="Unassembled WGS sequence"/>
</dbReference>
<dbReference type="OrthoDB" id="3038309at2759"/>
<proteinExistence type="predicted"/>
<accession>A0A8H5F5A3</accession>
<protein>
    <submittedName>
        <fullName evidence="1">Uncharacterized protein</fullName>
    </submittedName>
</protein>
<evidence type="ECO:0000313" key="2">
    <source>
        <dbReference type="Proteomes" id="UP000567179"/>
    </source>
</evidence>
<reference evidence="1 2" key="1">
    <citation type="journal article" date="2020" name="ISME J.">
        <title>Uncovering the hidden diversity of litter-decomposition mechanisms in mushroom-forming fungi.</title>
        <authorList>
            <person name="Floudas D."/>
            <person name="Bentzer J."/>
            <person name="Ahren D."/>
            <person name="Johansson T."/>
            <person name="Persson P."/>
            <person name="Tunlid A."/>
        </authorList>
    </citation>
    <scope>NUCLEOTIDE SEQUENCE [LARGE SCALE GENOMIC DNA]</scope>
    <source>
        <strain evidence="1 2">CBS 101986</strain>
    </source>
</reference>
<dbReference type="AlphaFoldDB" id="A0A8H5F5A3"/>
<sequence length="619" mass="69803">MSPTLALLVPEKQLQYVDDSIENQRNLVSLNPVFHGRRLIALLHRKAALLYSINKGQESADVCQEAAILAQQFLRDDQLYATALRRLGRQFRLLGRYNDAANTGMLVVKRQGSSDIQVSVYYKLCFDLFNAGRIEEALQAAEKSVLSGRILALKDAARCTVDLLRSLHCLALCLFATGKQDGALQTGREILRIMDKLIMLNSPLLQEHNLLDYISIFALLPDDEQQSLAFMSDIRSLFQKLAECNPENREIVSHLLWCQHRQAENFFQHNHPLKAKSYIEKLLHAWEARRPNLSVEHLATLNIATLNIHAEVLHNVGQSKQALDTLYKAVVLAQPYLSSSETLWEMILSTHCRIVITTSLRNEYSSEMQQIAEDVLKLAQETPGTRNEGLVSSLHSVCIAACHNKMYQRLVEASKESLDACRGDNEISFRRFLEDISPLDPSLAFLPKSMQLLSFGLANLGRMAEGIQYAKEAVECSINLKMTATVASSVSAQSYIETRGNLANILIANGDLDEAVHILKERRDYFSNRVEVRNGEYRDLVPTIRTLGILLCHLGCHEEGKAAVREFQRIMQTLSTVFSSLHSQVIVHLKRDIETPILQPLEDMHNNLNCNHQQEISIA</sequence>
<dbReference type="SMART" id="SM00028">
    <property type="entry name" value="TPR"/>
    <property type="match status" value="5"/>
</dbReference>
<name>A0A8H5F5A3_9AGAR</name>
<keyword evidence="2" id="KW-1185">Reference proteome</keyword>
<evidence type="ECO:0000313" key="1">
    <source>
        <dbReference type="EMBL" id="KAF5323788.1"/>
    </source>
</evidence>
<gene>
    <name evidence="1" type="ORF">D9619_012927</name>
</gene>
<comment type="caution">
    <text evidence="1">The sequence shown here is derived from an EMBL/GenBank/DDBJ whole genome shotgun (WGS) entry which is preliminary data.</text>
</comment>